<proteinExistence type="predicted"/>
<dbReference type="Proteomes" id="UP000189229">
    <property type="component" value="Unassembled WGS sequence"/>
</dbReference>
<reference evidence="3 4" key="1">
    <citation type="submission" date="2017-02" db="EMBL/GenBank/DDBJ databases">
        <title>Complete genome sequences of Mycobacterium kansasii strains isolated from rhesus macaques.</title>
        <authorList>
            <person name="Panda A."/>
            <person name="Nagaraj S."/>
            <person name="Zhao X."/>
            <person name="Tettelin H."/>
            <person name="Detolla L.J."/>
        </authorList>
    </citation>
    <scope>NUCLEOTIDE SEQUENCE [LARGE SCALE GENOMIC DNA]</scope>
    <source>
        <strain evidence="2 3">11-3469</strain>
        <strain evidence="1 4">11-3813</strain>
    </source>
</reference>
<evidence type="ECO:0000313" key="1">
    <source>
        <dbReference type="EMBL" id="OOK78700.1"/>
    </source>
</evidence>
<name>A0A1V3XHX5_MYCKA</name>
<dbReference type="Proteomes" id="UP000188532">
    <property type="component" value="Unassembled WGS sequence"/>
</dbReference>
<protein>
    <submittedName>
        <fullName evidence="1">Uncharacterized protein</fullName>
    </submittedName>
</protein>
<dbReference type="EMBL" id="MVBM01000002">
    <property type="protein sequence ID" value="OOK78700.1"/>
    <property type="molecule type" value="Genomic_DNA"/>
</dbReference>
<organism evidence="1 4">
    <name type="scientific">Mycobacterium kansasii</name>
    <dbReference type="NCBI Taxonomy" id="1768"/>
    <lineage>
        <taxon>Bacteria</taxon>
        <taxon>Bacillati</taxon>
        <taxon>Actinomycetota</taxon>
        <taxon>Actinomycetes</taxon>
        <taxon>Mycobacteriales</taxon>
        <taxon>Mycobacteriaceae</taxon>
        <taxon>Mycobacterium</taxon>
    </lineage>
</organism>
<evidence type="ECO:0000313" key="2">
    <source>
        <dbReference type="EMBL" id="OOK79890.1"/>
    </source>
</evidence>
<evidence type="ECO:0000313" key="3">
    <source>
        <dbReference type="Proteomes" id="UP000188532"/>
    </source>
</evidence>
<dbReference type="EMBL" id="MVBN01000002">
    <property type="protein sequence ID" value="OOK79890.1"/>
    <property type="molecule type" value="Genomic_DNA"/>
</dbReference>
<accession>A0A1V3XHX5</accession>
<evidence type="ECO:0000313" key="4">
    <source>
        <dbReference type="Proteomes" id="UP000189229"/>
    </source>
</evidence>
<sequence length="40" mass="4660">MRRFLALFAKSNASFSKRVSLPGIPGTRWPRLSALWRRLD</sequence>
<gene>
    <name evidence="2" type="ORF">BZL29_2759</name>
    <name evidence="1" type="ORF">BZL30_2818</name>
</gene>
<comment type="caution">
    <text evidence="1">The sequence shown here is derived from an EMBL/GenBank/DDBJ whole genome shotgun (WGS) entry which is preliminary data.</text>
</comment>
<dbReference type="AlphaFoldDB" id="A0A1V3XHX5"/>